<accession>A0A3M4KNH1</accession>
<evidence type="ECO:0000313" key="3">
    <source>
        <dbReference type="Proteomes" id="UP000279553"/>
    </source>
</evidence>
<comment type="caution">
    <text evidence="2">The sequence shown here is derived from an EMBL/GenBank/DDBJ whole genome shotgun (WGS) entry which is preliminary data.</text>
</comment>
<gene>
    <name evidence="2" type="ORF">ALQ05_01218</name>
</gene>
<dbReference type="RefSeq" id="WP_122390077.1">
    <property type="nucleotide sequence ID" value="NZ_RBRD01000292.1"/>
</dbReference>
<name>A0A3M4KNH1_PSEA0</name>
<reference evidence="2 3" key="1">
    <citation type="submission" date="2018-08" db="EMBL/GenBank/DDBJ databases">
        <title>Recombination of ecologically and evolutionarily significant loci maintains genetic cohesion in the Pseudomonas syringae species complex.</title>
        <authorList>
            <person name="Dillon M."/>
            <person name="Thakur S."/>
            <person name="Almeida R.N.D."/>
            <person name="Weir B.S."/>
            <person name="Guttman D.S."/>
        </authorList>
    </citation>
    <scope>NUCLEOTIDE SEQUENCE [LARGE SCALE GENOMIC DNA]</scope>
    <source>
        <strain evidence="2 3">ICMP 535</strain>
    </source>
</reference>
<evidence type="ECO:0000313" key="2">
    <source>
        <dbReference type="EMBL" id="RMQ30739.1"/>
    </source>
</evidence>
<organism evidence="2 3">
    <name type="scientific">Pseudomonas amygdali pv. mori</name>
    <dbReference type="NCBI Taxonomy" id="34065"/>
    <lineage>
        <taxon>Bacteria</taxon>
        <taxon>Pseudomonadati</taxon>
        <taxon>Pseudomonadota</taxon>
        <taxon>Gammaproteobacteria</taxon>
        <taxon>Pseudomonadales</taxon>
        <taxon>Pseudomonadaceae</taxon>
        <taxon>Pseudomonas</taxon>
        <taxon>Pseudomonas amygdali</taxon>
    </lineage>
</organism>
<sequence>MNLSLPWGVVAFAAGWCWRKVEKALFYKTYLHSHRRWTSSHGLGSFWEPLGEHLECSVYLAESTDPHPQVSKIALRAKQGTVNRFECVFEGRGMGVKYQDRIIAVDVDETPAVFKLNNQPVCELVDVTDDRVRFSLDTYRFRQGSIELSDGRNILIPEGMTQTLTQTSTFNSQWSERWDMHWNLDAVKFAKQELEIYWRWFGSFSCSGIYVPVADGGPKYAAPWVRVGAKVIGWVMSIPWLVTAQFWLAIWSGMWVLDQDDRLRWRWRKP</sequence>
<dbReference type="Proteomes" id="UP000279553">
    <property type="component" value="Unassembled WGS sequence"/>
</dbReference>
<feature type="transmembrane region" description="Helical" evidence="1">
    <location>
        <begin position="231"/>
        <end position="257"/>
    </location>
</feature>
<protein>
    <recommendedName>
        <fullName evidence="4">Transmembrane protein</fullName>
    </recommendedName>
</protein>
<dbReference type="EMBL" id="RBRD01000292">
    <property type="protein sequence ID" value="RMQ30739.1"/>
    <property type="molecule type" value="Genomic_DNA"/>
</dbReference>
<proteinExistence type="predicted"/>
<keyword evidence="1" id="KW-0472">Membrane</keyword>
<evidence type="ECO:0008006" key="4">
    <source>
        <dbReference type="Google" id="ProtNLM"/>
    </source>
</evidence>
<dbReference type="AlphaFoldDB" id="A0A3M4KNH1"/>
<keyword evidence="1" id="KW-1133">Transmembrane helix</keyword>
<keyword evidence="1" id="KW-0812">Transmembrane</keyword>
<evidence type="ECO:0000256" key="1">
    <source>
        <dbReference type="SAM" id="Phobius"/>
    </source>
</evidence>